<proteinExistence type="predicted"/>
<dbReference type="RefSeq" id="WP_002784939.1">
    <property type="nucleotide sequence ID" value="NZ_HE973252.1"/>
</dbReference>
<accession>I4GWZ5</accession>
<dbReference type="HOGENOM" id="CLU_3027175_0_0_3"/>
<protein>
    <submittedName>
        <fullName evidence="1">Uncharacterized protein</fullName>
    </submittedName>
</protein>
<dbReference type="EMBL" id="CAIL01000164">
    <property type="protein sequence ID" value="CCI14319.1"/>
    <property type="molecule type" value="Genomic_DNA"/>
</dbReference>
<organism evidence="1 2">
    <name type="scientific">Microcystis aeruginosa PCC 9806</name>
    <dbReference type="NCBI Taxonomy" id="1160282"/>
    <lineage>
        <taxon>Bacteria</taxon>
        <taxon>Bacillati</taxon>
        <taxon>Cyanobacteriota</taxon>
        <taxon>Cyanophyceae</taxon>
        <taxon>Oscillatoriophycideae</taxon>
        <taxon>Chroococcales</taxon>
        <taxon>Microcystaceae</taxon>
        <taxon>Microcystis</taxon>
    </lineage>
</organism>
<sequence>MAKLPEETLTSIFDLLRQLAEQIESEELSLNSKYLTKINYTYLTTSCLLPFAFLH</sequence>
<comment type="caution">
    <text evidence="1">The sequence shown here is derived from an EMBL/GenBank/DDBJ whole genome shotgun (WGS) entry which is preliminary data.</text>
</comment>
<dbReference type="AlphaFoldDB" id="I4GWZ5"/>
<name>I4GWZ5_MICAE</name>
<evidence type="ECO:0000313" key="1">
    <source>
        <dbReference type="EMBL" id="CCI14319.1"/>
    </source>
</evidence>
<gene>
    <name evidence="1" type="ORF">MICAE_2460026</name>
</gene>
<reference evidence="1 2" key="1">
    <citation type="submission" date="2012-04" db="EMBL/GenBank/DDBJ databases">
        <authorList>
            <person name="Genoscope - CEA"/>
        </authorList>
    </citation>
    <scope>NUCLEOTIDE SEQUENCE [LARGE SCALE GENOMIC DNA]</scope>
    <source>
        <strain evidence="1 2">9806</strain>
    </source>
</reference>
<dbReference type="Proteomes" id="UP000003273">
    <property type="component" value="Unassembled WGS sequence"/>
</dbReference>
<evidence type="ECO:0000313" key="2">
    <source>
        <dbReference type="Proteomes" id="UP000003273"/>
    </source>
</evidence>